<keyword evidence="4 11" id="KW-0378">Hydrolase</keyword>
<feature type="domain" description="Helicase ATP-binding" evidence="13">
    <location>
        <begin position="32"/>
        <end position="212"/>
    </location>
</feature>
<keyword evidence="5 11" id="KW-0347">Helicase</keyword>
<feature type="compositionally biased region" description="Polar residues" evidence="12">
    <location>
        <begin position="426"/>
        <end position="439"/>
    </location>
</feature>
<dbReference type="InterPro" id="IPR014001">
    <property type="entry name" value="Helicase_ATP-bd"/>
</dbReference>
<evidence type="ECO:0000256" key="5">
    <source>
        <dbReference type="ARBA" id="ARBA00022806"/>
    </source>
</evidence>
<evidence type="ECO:0000256" key="1">
    <source>
        <dbReference type="ARBA" id="ARBA00012552"/>
    </source>
</evidence>
<feature type="domain" description="DEAD-box RNA helicase Q" evidence="15">
    <location>
        <begin position="1"/>
        <end position="29"/>
    </location>
</feature>
<keyword evidence="2" id="KW-0963">Cytoplasm</keyword>
<evidence type="ECO:0000259" key="13">
    <source>
        <dbReference type="PROSITE" id="PS51192"/>
    </source>
</evidence>
<dbReference type="PROSITE" id="PS51194">
    <property type="entry name" value="HELICASE_CTER"/>
    <property type="match status" value="1"/>
</dbReference>
<dbReference type="EC" id="3.6.4.13" evidence="1"/>
<dbReference type="SMART" id="SM00487">
    <property type="entry name" value="DEXDc"/>
    <property type="match status" value="1"/>
</dbReference>
<evidence type="ECO:0000313" key="16">
    <source>
        <dbReference type="EMBL" id="SCZ80084.1"/>
    </source>
</evidence>
<dbReference type="InterPro" id="IPR050079">
    <property type="entry name" value="DEAD_box_RNA_helicase"/>
</dbReference>
<dbReference type="InterPro" id="IPR001650">
    <property type="entry name" value="Helicase_C-like"/>
</dbReference>
<feature type="domain" description="Helicase C-terminal" evidence="14">
    <location>
        <begin position="235"/>
        <end position="383"/>
    </location>
</feature>
<dbReference type="SMART" id="SM00490">
    <property type="entry name" value="HELICc"/>
    <property type="match status" value="1"/>
</dbReference>
<sequence>MKFKKLGIMPAILKAIKEEQYVEPTEIQDQAIPLVLTGRDVLGCAQTGTGKTAAFAIPTLQRIVEMDQLQDHHTKKHKGIRSLILTPTRELAIQIKDSFHAYGRHVHLKTGVIFGGVPQGPQEKMIKEGLDVLVATPGRLNDLMNQGIIKLDQVKILILDEADRMLDMGFIHDVKRIVAKVPAERQTLLFSATMPKEISALADAMLKHPAKVSVTPEVVTVEAISQSVYLVNKANKRKLLIHLLKDPAIESVLVFTRTKHGADRVVRELVKAHISAMAIHGDKSQNSRQNALENFRKGAIRVLVATDIAARGIDIDELSYVINFDLPNVPETYVHRIGRTGRAGLSGIAMSFCDVEELPLLKDIEKTIGKRIPEVKVHPFPLDATVKDDLLAPAQVKAQARAPGKGPRKKLEGHHKAAKSPAKSPEQASVKSATASAFSETADGSPRRRRRRR</sequence>
<dbReference type="Gene3D" id="3.40.50.300">
    <property type="entry name" value="P-loop containing nucleotide triphosphate hydrolases"/>
    <property type="match status" value="2"/>
</dbReference>
<evidence type="ECO:0000313" key="17">
    <source>
        <dbReference type="Proteomes" id="UP000199208"/>
    </source>
</evidence>
<dbReference type="InterPro" id="IPR014014">
    <property type="entry name" value="RNA_helicase_DEAD_Q_motif"/>
</dbReference>
<evidence type="ECO:0000256" key="9">
    <source>
        <dbReference type="ARBA" id="ARBA00067932"/>
    </source>
</evidence>
<keyword evidence="6 11" id="KW-0067">ATP-binding</keyword>
<dbReference type="OrthoDB" id="9805696at2"/>
<evidence type="ECO:0000256" key="3">
    <source>
        <dbReference type="ARBA" id="ARBA00022741"/>
    </source>
</evidence>
<dbReference type="FunFam" id="3.40.50.300:FF:000108">
    <property type="entry name" value="ATP-dependent RNA helicase RhlE"/>
    <property type="match status" value="1"/>
</dbReference>
<dbReference type="GO" id="GO:0003724">
    <property type="term" value="F:RNA helicase activity"/>
    <property type="evidence" value="ECO:0007669"/>
    <property type="project" value="UniProtKB-EC"/>
</dbReference>
<dbReference type="AlphaFoldDB" id="A0A1G5S147"/>
<comment type="catalytic activity">
    <reaction evidence="8">
        <text>ATP + H2O = ADP + phosphate + H(+)</text>
        <dbReference type="Rhea" id="RHEA:13065"/>
        <dbReference type="ChEBI" id="CHEBI:15377"/>
        <dbReference type="ChEBI" id="CHEBI:15378"/>
        <dbReference type="ChEBI" id="CHEBI:30616"/>
        <dbReference type="ChEBI" id="CHEBI:43474"/>
        <dbReference type="ChEBI" id="CHEBI:456216"/>
        <dbReference type="EC" id="3.6.4.13"/>
    </reaction>
</comment>
<dbReference type="CDD" id="cd18787">
    <property type="entry name" value="SF2_C_DEAD"/>
    <property type="match status" value="1"/>
</dbReference>
<protein>
    <recommendedName>
        <fullName evidence="9">ATP-dependent RNA helicase CshA</fullName>
        <ecNumber evidence="1">3.6.4.13</ecNumber>
    </recommendedName>
</protein>
<feature type="short sequence motif" description="Q motif" evidence="10">
    <location>
        <begin position="1"/>
        <end position="29"/>
    </location>
</feature>
<evidence type="ECO:0000256" key="6">
    <source>
        <dbReference type="ARBA" id="ARBA00022840"/>
    </source>
</evidence>
<proteinExistence type="inferred from homology"/>
<gene>
    <name evidence="16" type="ORF">SAMN03080599_02094</name>
</gene>
<keyword evidence="3 11" id="KW-0547">Nucleotide-binding</keyword>
<feature type="compositionally biased region" description="Basic residues" evidence="12">
    <location>
        <begin position="406"/>
        <end position="418"/>
    </location>
</feature>
<dbReference type="EMBL" id="FMWL01000010">
    <property type="protein sequence ID" value="SCZ80084.1"/>
    <property type="molecule type" value="Genomic_DNA"/>
</dbReference>
<evidence type="ECO:0000256" key="10">
    <source>
        <dbReference type="PROSITE-ProRule" id="PRU00552"/>
    </source>
</evidence>
<evidence type="ECO:0000256" key="7">
    <source>
        <dbReference type="ARBA" id="ARBA00038437"/>
    </source>
</evidence>
<feature type="region of interest" description="Disordered" evidence="12">
    <location>
        <begin position="396"/>
        <end position="453"/>
    </location>
</feature>
<evidence type="ECO:0000256" key="11">
    <source>
        <dbReference type="RuleBase" id="RU000492"/>
    </source>
</evidence>
<evidence type="ECO:0000256" key="2">
    <source>
        <dbReference type="ARBA" id="ARBA00022490"/>
    </source>
</evidence>
<dbReference type="RefSeq" id="WP_092591236.1">
    <property type="nucleotide sequence ID" value="NZ_FMWL01000010.1"/>
</dbReference>
<evidence type="ECO:0000256" key="4">
    <source>
        <dbReference type="ARBA" id="ARBA00022801"/>
    </source>
</evidence>
<dbReference type="GO" id="GO:0005524">
    <property type="term" value="F:ATP binding"/>
    <property type="evidence" value="ECO:0007669"/>
    <property type="project" value="UniProtKB-KW"/>
</dbReference>
<dbReference type="InterPro" id="IPR011545">
    <property type="entry name" value="DEAD/DEAH_box_helicase_dom"/>
</dbReference>
<dbReference type="PANTHER" id="PTHR47959:SF13">
    <property type="entry name" value="ATP-DEPENDENT RNA HELICASE RHLE"/>
    <property type="match status" value="1"/>
</dbReference>
<dbReference type="Proteomes" id="UP000199208">
    <property type="component" value="Unassembled WGS sequence"/>
</dbReference>
<dbReference type="PROSITE" id="PS51192">
    <property type="entry name" value="HELICASE_ATP_BIND_1"/>
    <property type="match status" value="1"/>
</dbReference>
<dbReference type="Pfam" id="PF00271">
    <property type="entry name" value="Helicase_C"/>
    <property type="match status" value="1"/>
</dbReference>
<dbReference type="CDD" id="cd00268">
    <property type="entry name" value="DEADc"/>
    <property type="match status" value="1"/>
</dbReference>
<evidence type="ECO:0000256" key="8">
    <source>
        <dbReference type="ARBA" id="ARBA00047984"/>
    </source>
</evidence>
<dbReference type="GO" id="GO:0003723">
    <property type="term" value="F:RNA binding"/>
    <property type="evidence" value="ECO:0007669"/>
    <property type="project" value="UniProtKB-ARBA"/>
</dbReference>
<dbReference type="PROSITE" id="PS00039">
    <property type="entry name" value="DEAD_ATP_HELICASE"/>
    <property type="match status" value="1"/>
</dbReference>
<dbReference type="SUPFAM" id="SSF52540">
    <property type="entry name" value="P-loop containing nucleoside triphosphate hydrolases"/>
    <property type="match status" value="1"/>
</dbReference>
<dbReference type="PROSITE" id="PS51195">
    <property type="entry name" value="Q_MOTIF"/>
    <property type="match status" value="1"/>
</dbReference>
<dbReference type="GO" id="GO:0005829">
    <property type="term" value="C:cytosol"/>
    <property type="evidence" value="ECO:0007669"/>
    <property type="project" value="TreeGrafter"/>
</dbReference>
<name>A0A1G5S147_9FIRM</name>
<dbReference type="Pfam" id="PF00270">
    <property type="entry name" value="DEAD"/>
    <property type="match status" value="1"/>
</dbReference>
<dbReference type="STRING" id="1120920.SAMN03080599_02094"/>
<dbReference type="InterPro" id="IPR027417">
    <property type="entry name" value="P-loop_NTPase"/>
</dbReference>
<evidence type="ECO:0000259" key="14">
    <source>
        <dbReference type="PROSITE" id="PS51194"/>
    </source>
</evidence>
<reference evidence="16 17" key="1">
    <citation type="submission" date="2016-10" db="EMBL/GenBank/DDBJ databases">
        <authorList>
            <person name="de Groot N.N."/>
        </authorList>
    </citation>
    <scope>NUCLEOTIDE SEQUENCE [LARGE SCALE GENOMIC DNA]</scope>
    <source>
        <strain evidence="16 17">DSM 2784</strain>
    </source>
</reference>
<organism evidence="16 17">
    <name type="scientific">Acidaminobacter hydrogenoformans DSM 2784</name>
    <dbReference type="NCBI Taxonomy" id="1120920"/>
    <lineage>
        <taxon>Bacteria</taxon>
        <taxon>Bacillati</taxon>
        <taxon>Bacillota</taxon>
        <taxon>Clostridia</taxon>
        <taxon>Peptostreptococcales</taxon>
        <taxon>Acidaminobacteraceae</taxon>
        <taxon>Acidaminobacter</taxon>
    </lineage>
</organism>
<comment type="similarity">
    <text evidence="7 11">Belongs to the DEAD box helicase family.</text>
</comment>
<keyword evidence="17" id="KW-1185">Reference proteome</keyword>
<dbReference type="InterPro" id="IPR044742">
    <property type="entry name" value="DEAD/DEAH_RhlB"/>
</dbReference>
<dbReference type="GO" id="GO:0016787">
    <property type="term" value="F:hydrolase activity"/>
    <property type="evidence" value="ECO:0007669"/>
    <property type="project" value="UniProtKB-KW"/>
</dbReference>
<dbReference type="PANTHER" id="PTHR47959">
    <property type="entry name" value="ATP-DEPENDENT RNA HELICASE RHLE-RELATED"/>
    <property type="match status" value="1"/>
</dbReference>
<dbReference type="InterPro" id="IPR000629">
    <property type="entry name" value="RNA-helicase_DEAD-box_CS"/>
</dbReference>
<accession>A0A1G5S147</accession>
<evidence type="ECO:0000256" key="12">
    <source>
        <dbReference type="SAM" id="MobiDB-lite"/>
    </source>
</evidence>
<evidence type="ECO:0000259" key="15">
    <source>
        <dbReference type="PROSITE" id="PS51195"/>
    </source>
</evidence>